<dbReference type="STRING" id="1283841.A0A084QRW6"/>
<dbReference type="InterPro" id="IPR048331">
    <property type="entry name" value="PcRGLX/YetA_3rd"/>
</dbReference>
<evidence type="ECO:0000313" key="5">
    <source>
        <dbReference type="EMBL" id="KFA66701.1"/>
    </source>
</evidence>
<dbReference type="Pfam" id="PF19501">
    <property type="entry name" value="PcRGLX_1st"/>
    <property type="match status" value="1"/>
</dbReference>
<dbReference type="InterPro" id="IPR048329">
    <property type="entry name" value="PcRGLX_1st"/>
</dbReference>
<dbReference type="InterPro" id="IPR048330">
    <property type="entry name" value="PcRGLX/YetA_2nd"/>
</dbReference>
<dbReference type="PANTHER" id="PTHR40081">
    <property type="entry name" value="CONCANAVALIN A-LIKE LECTIN/GLUCANASE"/>
    <property type="match status" value="1"/>
</dbReference>
<dbReference type="AlphaFoldDB" id="A0A084QRW6"/>
<keyword evidence="6" id="KW-1185">Reference proteome</keyword>
<dbReference type="OMA" id="MDLRFYH"/>
<feature type="chain" id="PRO_5001779543" description="Tat pathway signal sequence domain protein" evidence="1">
    <location>
        <begin position="20"/>
        <end position="917"/>
    </location>
</feature>
<dbReference type="Pfam" id="PF21346">
    <property type="entry name" value="PcRGLX_3rd"/>
    <property type="match status" value="1"/>
</dbReference>
<gene>
    <name evidence="5" type="ORF">S40285_05005</name>
</gene>
<dbReference type="Proteomes" id="UP000028524">
    <property type="component" value="Unassembled WGS sequence"/>
</dbReference>
<dbReference type="PANTHER" id="PTHR40081:SF1">
    <property type="entry name" value="TAT PATHWAY SIGNAL SEQUENCE DOMAIN PROTEIN"/>
    <property type="match status" value="1"/>
</dbReference>
<dbReference type="InParanoid" id="A0A084QRW6"/>
<feature type="domain" description="PcRGLX/YetA-like N-terminal RIFT barrel" evidence="2">
    <location>
        <begin position="29"/>
        <end position="109"/>
    </location>
</feature>
<evidence type="ECO:0008006" key="7">
    <source>
        <dbReference type="Google" id="ProtNLM"/>
    </source>
</evidence>
<protein>
    <recommendedName>
        <fullName evidence="7">Tat pathway signal sequence domain protein</fullName>
    </recommendedName>
</protein>
<evidence type="ECO:0000259" key="2">
    <source>
        <dbReference type="Pfam" id="PF19501"/>
    </source>
</evidence>
<reference evidence="5 6" key="1">
    <citation type="journal article" date="2014" name="BMC Genomics">
        <title>Comparative genome sequencing reveals chemotype-specific gene clusters in the toxigenic black mold Stachybotrys.</title>
        <authorList>
            <person name="Semeiks J."/>
            <person name="Borek D."/>
            <person name="Otwinowski Z."/>
            <person name="Grishin N.V."/>
        </authorList>
    </citation>
    <scope>NUCLEOTIDE SEQUENCE [LARGE SCALE GENOMIC DNA]</scope>
    <source>
        <strain evidence="5 6">IBT 40285</strain>
    </source>
</reference>
<evidence type="ECO:0000256" key="1">
    <source>
        <dbReference type="SAM" id="SignalP"/>
    </source>
</evidence>
<feature type="domain" description="PcRGLX/YetA-like C-terminal alpha/alpha toroid" evidence="4">
    <location>
        <begin position="496"/>
        <end position="915"/>
    </location>
</feature>
<keyword evidence="1" id="KW-0732">Signal</keyword>
<organism evidence="5 6">
    <name type="scientific">Stachybotrys chlorohalonatus (strain IBT 40285)</name>
    <dbReference type="NCBI Taxonomy" id="1283841"/>
    <lineage>
        <taxon>Eukaryota</taxon>
        <taxon>Fungi</taxon>
        <taxon>Dikarya</taxon>
        <taxon>Ascomycota</taxon>
        <taxon>Pezizomycotina</taxon>
        <taxon>Sordariomycetes</taxon>
        <taxon>Hypocreomycetidae</taxon>
        <taxon>Hypocreales</taxon>
        <taxon>Stachybotryaceae</taxon>
        <taxon>Stachybotrys</taxon>
    </lineage>
</organism>
<dbReference type="InterPro" id="IPR045793">
    <property type="entry name" value="PcRGLX/YetA-like"/>
</dbReference>
<evidence type="ECO:0000313" key="6">
    <source>
        <dbReference type="Proteomes" id="UP000028524"/>
    </source>
</evidence>
<dbReference type="EMBL" id="KL660411">
    <property type="protein sequence ID" value="KFA66701.1"/>
    <property type="molecule type" value="Genomic_DNA"/>
</dbReference>
<name>A0A084QRW6_STAC4</name>
<proteinExistence type="predicted"/>
<sequence length="917" mass="101838">MAKISLFLLALLGASNAVAAPTGNGTSSNVRVRWLGDTPNSTIGTTFGLPWPKGRYRPNDTEFSLFGADAEPIPFATWVTGYWRDGSVKWTGHAISQADSIPEEYTVRASPCRANRKRAVDGLSVDDSSDEITVSTGKITVTFPKSGSSIVGSIVTSGGKTVGRDGKLVLHSQSSIPDDVASRADGSVDYHNFESVIEEVTVSDESSVRALVTVRGQHQLSSGANHDDWLQFVLRFYLYRDSDAIRVIHTIVFDGDNSRDFISGLGIRFQVPLEGEELYNRHVRIAGADGGFLNEAVLGITGLRRDPGAAVRTAQHEGRELPDESTWDVRVTSRLHWIPVWNDYRLSQLSSDGFTLKKRTEPGQSWLNIPGGTRSGGLAYLGGATQGGLAIGGRDFWKRYPTGLDISGAGSDEGSITLWLYSPEAAPLDLRGYHDGMGQDTYEEQLDALEITYEDYEPGFDTPFGIARTNEIYLFAFENTPTSDRLAELNEYVNAPPVLQAEPEYIKDTQAAGDYWDLPDTSTPRRANIESNLDFNIRYYIAEVEARRWYGFLDYGDFMHAYDPDRHQWRYDIGGYAWDNSELSPDLFVWQYFLRTGREDVWRFAEALTRHTGEVDTYHIGDWKGLGTRHGVLHFADSAKQARIAQPQYRKYFYYLSGGDERTGEIIAETLDADQTYGILDPVRKVRTDGWTPSPENPVSFGLGTDWGGLAASWLIEWERRGPRWEEARDKLLGTATSIANLRYGFVTGSGLYYIENATLTPPPGDPNNEGIVSVSHLSSVFGLPEVIWEFLDFVGDDAPEGFEDAWLDYSYYYLATPAEQTERYGSRFTVSLRQAHSRLLARWAAVNGNETAARAAWTTYFSDGLRETSPWATERISGSGLLAPVDEAAWLSTNDFAQYGLASIQNLALIADSLEG</sequence>
<dbReference type="OrthoDB" id="4798501at2759"/>
<feature type="signal peptide" evidence="1">
    <location>
        <begin position="1"/>
        <end position="19"/>
    </location>
</feature>
<feature type="domain" description="PcRGLX/YetA-like central beta-sandwich" evidence="3">
    <location>
        <begin position="124"/>
        <end position="490"/>
    </location>
</feature>
<accession>A0A084QRW6</accession>
<dbReference type="Pfam" id="PF21345">
    <property type="entry name" value="PcRGLX_2nd"/>
    <property type="match status" value="1"/>
</dbReference>
<evidence type="ECO:0000259" key="3">
    <source>
        <dbReference type="Pfam" id="PF21345"/>
    </source>
</evidence>
<evidence type="ECO:0000259" key="4">
    <source>
        <dbReference type="Pfam" id="PF21346"/>
    </source>
</evidence>
<dbReference type="HOGENOM" id="CLU_005777_0_0_1"/>